<dbReference type="InterPro" id="IPR000914">
    <property type="entry name" value="SBP_5_dom"/>
</dbReference>
<evidence type="ECO:0000259" key="5">
    <source>
        <dbReference type="Pfam" id="PF00496"/>
    </source>
</evidence>
<feature type="domain" description="Solute-binding protein family 5" evidence="5">
    <location>
        <begin position="88"/>
        <end position="243"/>
    </location>
</feature>
<evidence type="ECO:0000256" key="1">
    <source>
        <dbReference type="ARBA" id="ARBA00004418"/>
    </source>
</evidence>
<dbReference type="InterPro" id="IPR039424">
    <property type="entry name" value="SBP_5"/>
</dbReference>
<sequence>MVTVCPLLLSIVSMFFFLFLQPSLSFAGIQFTCARSNGHVTFLVEGSQSRISSHYNWFRADALRDRGAAQGMLEPLFLTDVPGKPARGWLARRAVWNADFTRLEIEVERLAAWSDGKRVTAADLALSFQIALDHQNLDGPHLADFRRLIKAVRVVGVRELQLDFTEPAPQFIEQHLAPGASDGFVVVPAHIWGEINPERFDNPRPIGTGPYLFGEDGQWRRNDRWWARQAGKAQLPAPRALVWVAPIKHPHEPVLRWIACGGVDLVRGLPPGEMAGLAAISARLAPIFGVGQSEAGLVSSANWSGWPRVSDPKTEDWTSGQRAQQVILRLRPSN</sequence>
<dbReference type="Proteomes" id="UP000229314">
    <property type="component" value="Chromosome"/>
</dbReference>
<name>A0A2D2C1Y6_9RHOB</name>
<gene>
    <name evidence="6" type="ORF">PYTT13_12405</name>
</gene>
<keyword evidence="4" id="KW-0732">Signal</keyword>
<comment type="subcellular location">
    <subcellularLocation>
        <location evidence="1">Periplasm</location>
    </subcellularLocation>
</comment>
<protein>
    <recommendedName>
        <fullName evidence="5">Solute-binding protein family 5 domain-containing protein</fullName>
    </recommendedName>
</protein>
<dbReference type="GO" id="GO:1904680">
    <property type="term" value="F:peptide transmembrane transporter activity"/>
    <property type="evidence" value="ECO:0007669"/>
    <property type="project" value="TreeGrafter"/>
</dbReference>
<accession>A0A2D2C1Y6</accession>
<dbReference type="AlphaFoldDB" id="A0A2D2C1Y6"/>
<dbReference type="GO" id="GO:0015833">
    <property type="term" value="P:peptide transport"/>
    <property type="evidence" value="ECO:0007669"/>
    <property type="project" value="TreeGrafter"/>
</dbReference>
<evidence type="ECO:0000313" key="7">
    <source>
        <dbReference type="Proteomes" id="UP000229314"/>
    </source>
</evidence>
<dbReference type="PANTHER" id="PTHR30290">
    <property type="entry name" value="PERIPLASMIC BINDING COMPONENT OF ABC TRANSPORTER"/>
    <property type="match status" value="1"/>
</dbReference>
<proteinExistence type="inferred from homology"/>
<comment type="similarity">
    <text evidence="2">Belongs to the bacterial solute-binding protein 5 family.</text>
</comment>
<dbReference type="Pfam" id="PF00496">
    <property type="entry name" value="SBP_bac_5"/>
    <property type="match status" value="1"/>
</dbReference>
<reference evidence="6 7" key="1">
    <citation type="submission" date="2017-10" db="EMBL/GenBank/DDBJ databases">
        <title>Complete genome sequence of Paracoccus yeei TT13 isolated from human skin.</title>
        <authorList>
            <person name="Lee K."/>
            <person name="Lim J.Y."/>
            <person name="Hwang I."/>
        </authorList>
    </citation>
    <scope>NUCLEOTIDE SEQUENCE [LARGE SCALE GENOMIC DNA]</scope>
    <source>
        <strain evidence="6 7">TT13</strain>
    </source>
</reference>
<evidence type="ECO:0000256" key="2">
    <source>
        <dbReference type="ARBA" id="ARBA00005695"/>
    </source>
</evidence>
<keyword evidence="3" id="KW-0813">Transport</keyword>
<evidence type="ECO:0000256" key="4">
    <source>
        <dbReference type="ARBA" id="ARBA00022729"/>
    </source>
</evidence>
<dbReference type="Gene3D" id="3.90.76.10">
    <property type="entry name" value="Dipeptide-binding Protein, Domain 1"/>
    <property type="match status" value="1"/>
</dbReference>
<evidence type="ECO:0000256" key="3">
    <source>
        <dbReference type="ARBA" id="ARBA00022448"/>
    </source>
</evidence>
<dbReference type="Gene3D" id="3.40.190.10">
    <property type="entry name" value="Periplasmic binding protein-like II"/>
    <property type="match status" value="1"/>
</dbReference>
<evidence type="ECO:0000313" key="6">
    <source>
        <dbReference type="EMBL" id="ATQ56515.1"/>
    </source>
</evidence>
<organism evidence="6 7">
    <name type="scientific">Paracoccus yeei</name>
    <dbReference type="NCBI Taxonomy" id="147645"/>
    <lineage>
        <taxon>Bacteria</taxon>
        <taxon>Pseudomonadati</taxon>
        <taxon>Pseudomonadota</taxon>
        <taxon>Alphaproteobacteria</taxon>
        <taxon>Rhodobacterales</taxon>
        <taxon>Paracoccaceae</taxon>
        <taxon>Paracoccus</taxon>
    </lineage>
</organism>
<dbReference type="EMBL" id="CP024422">
    <property type="protein sequence ID" value="ATQ56515.1"/>
    <property type="molecule type" value="Genomic_DNA"/>
</dbReference>
<dbReference type="SUPFAM" id="SSF53850">
    <property type="entry name" value="Periplasmic binding protein-like II"/>
    <property type="match status" value="1"/>
</dbReference>
<dbReference type="PANTHER" id="PTHR30290:SF9">
    <property type="entry name" value="OLIGOPEPTIDE-BINDING PROTEIN APPA"/>
    <property type="match status" value="1"/>
</dbReference>